<dbReference type="GO" id="GO:0003906">
    <property type="term" value="F:DNA-(apurinic or apyrimidinic site) endonuclease activity"/>
    <property type="evidence" value="ECO:0007669"/>
    <property type="project" value="TreeGrafter"/>
</dbReference>
<evidence type="ECO:0000256" key="4">
    <source>
        <dbReference type="ARBA" id="ARBA00022842"/>
    </source>
</evidence>
<protein>
    <submittedName>
        <fullName evidence="9">Exodeoxyribonuclease III</fullName>
    </submittedName>
</protein>
<feature type="active site" evidence="5">
    <location>
        <position position="125"/>
    </location>
</feature>
<reference evidence="9 10" key="1">
    <citation type="submission" date="2016-03" db="EMBL/GenBank/DDBJ databases">
        <authorList>
            <person name="Ploux O."/>
        </authorList>
    </citation>
    <scope>NUCLEOTIDE SEQUENCE [LARGE SCALE GENOMIC DNA]</scope>
    <source>
        <strain evidence="9 10">BER2</strain>
    </source>
</reference>
<dbReference type="PANTHER" id="PTHR22748:SF4">
    <property type="entry name" value="DNA-(APURINIC OR APYRIMIDINIC SITE) ENDONUCLEASE 2"/>
    <property type="match status" value="1"/>
</dbReference>
<feature type="site" description="Important for catalytic activity" evidence="7">
    <location>
        <position position="237"/>
    </location>
</feature>
<accession>A0A150WXA2</accession>
<feature type="active site" description="Proton donor/acceptor" evidence="5">
    <location>
        <position position="165"/>
    </location>
</feature>
<evidence type="ECO:0000256" key="2">
    <source>
        <dbReference type="ARBA" id="ARBA00022723"/>
    </source>
</evidence>
<dbReference type="GO" id="GO:0003677">
    <property type="term" value="F:DNA binding"/>
    <property type="evidence" value="ECO:0007669"/>
    <property type="project" value="InterPro"/>
</dbReference>
<keyword evidence="2 6" id="KW-0479">Metal-binding</keyword>
<dbReference type="InterPro" id="IPR004808">
    <property type="entry name" value="AP_endonuc_1"/>
</dbReference>
<feature type="domain" description="Endonuclease/exonuclease/phosphatase" evidence="8">
    <location>
        <begin position="20"/>
        <end position="263"/>
    </location>
</feature>
<dbReference type="PROSITE" id="PS00726">
    <property type="entry name" value="AP_NUCLEASE_F1_1"/>
    <property type="match status" value="1"/>
</dbReference>
<dbReference type="Gene3D" id="3.60.10.10">
    <property type="entry name" value="Endonuclease/exonuclease/phosphatase"/>
    <property type="match status" value="1"/>
</dbReference>
<keyword evidence="6" id="KW-0464">Manganese</keyword>
<dbReference type="EMBL" id="LUKF01000001">
    <property type="protein sequence ID" value="KYG70902.1"/>
    <property type="molecule type" value="Genomic_DNA"/>
</dbReference>
<feature type="binding site" evidence="6">
    <location>
        <position position="23"/>
    </location>
    <ligand>
        <name>Mg(2+)</name>
        <dbReference type="ChEBI" id="CHEBI:18420"/>
        <label>1</label>
    </ligand>
</feature>
<dbReference type="GO" id="GO:0006284">
    <property type="term" value="P:base-excision repair"/>
    <property type="evidence" value="ECO:0007669"/>
    <property type="project" value="TreeGrafter"/>
</dbReference>
<dbReference type="GO" id="GO:0008311">
    <property type="term" value="F:double-stranded DNA 3'-5' DNA exonuclease activity"/>
    <property type="evidence" value="ECO:0007669"/>
    <property type="project" value="TreeGrafter"/>
</dbReference>
<evidence type="ECO:0000256" key="1">
    <source>
        <dbReference type="ARBA" id="ARBA00007092"/>
    </source>
</evidence>
<dbReference type="GO" id="GO:0046872">
    <property type="term" value="F:metal ion binding"/>
    <property type="evidence" value="ECO:0007669"/>
    <property type="project" value="UniProtKB-KW"/>
</dbReference>
<dbReference type="PANTHER" id="PTHR22748">
    <property type="entry name" value="AP ENDONUCLEASE"/>
    <property type="match status" value="1"/>
</dbReference>
<feature type="site" description="Transition state stabilizer" evidence="7">
    <location>
        <position position="167"/>
    </location>
</feature>
<feature type="binding site" evidence="6">
    <location>
        <position position="262"/>
    </location>
    <ligand>
        <name>Mg(2+)</name>
        <dbReference type="ChEBI" id="CHEBI:18420"/>
        <label>1</label>
    </ligand>
</feature>
<evidence type="ECO:0000259" key="8">
    <source>
        <dbReference type="Pfam" id="PF03372"/>
    </source>
</evidence>
<sequence length="272" mass="31244">MLFIVAPSRAETQGETVKIVSWNVNGIRACYKKGLMDFVNAEKPDIFCVQETKAHIDQVEIETRKLGWEYSFWSSATKKGYSGVATFVHQDPQAVQFHFDSIPEYEAEGRIVMSDHGAFDLYNIYFPNGGSGEERHGFKQKFLKDLNIHLKEKMKTGRQVVVVGDYNVAHDNIDVHDPVRLSKVSGFLPEERAWFDSFLELGFIDTFRYFKPSEAKRYSWWDMRTFGRVSNKGWRIDYICISKGLEKYLSSADILDQVQGSDHCPVVATLDL</sequence>
<evidence type="ECO:0000256" key="3">
    <source>
        <dbReference type="ARBA" id="ARBA00022801"/>
    </source>
</evidence>
<feature type="binding site" evidence="6">
    <location>
        <position position="263"/>
    </location>
    <ligand>
        <name>Mg(2+)</name>
        <dbReference type="ChEBI" id="CHEBI:18420"/>
        <label>1</label>
    </ligand>
</feature>
<dbReference type="GO" id="GO:0008081">
    <property type="term" value="F:phosphoric diester hydrolase activity"/>
    <property type="evidence" value="ECO:0007669"/>
    <property type="project" value="TreeGrafter"/>
</dbReference>
<comment type="caution">
    <text evidence="9">The sequence shown here is derived from an EMBL/GenBank/DDBJ whole genome shotgun (WGS) entry which is preliminary data.</text>
</comment>
<dbReference type="PROSITE" id="PS51435">
    <property type="entry name" value="AP_NUCLEASE_F1_4"/>
    <property type="match status" value="1"/>
</dbReference>
<feature type="binding site" evidence="6">
    <location>
        <position position="167"/>
    </location>
    <ligand>
        <name>Mg(2+)</name>
        <dbReference type="ChEBI" id="CHEBI:18420"/>
        <label>1</label>
    </ligand>
</feature>
<feature type="active site" description="Proton acceptor" evidence="5">
    <location>
        <position position="263"/>
    </location>
</feature>
<evidence type="ECO:0000313" key="9">
    <source>
        <dbReference type="EMBL" id="KYG70902.1"/>
    </source>
</evidence>
<keyword evidence="3" id="KW-0378">Hydrolase</keyword>
<feature type="binding site" evidence="6">
    <location>
        <position position="165"/>
    </location>
    <ligand>
        <name>Mg(2+)</name>
        <dbReference type="ChEBI" id="CHEBI:18420"/>
        <label>1</label>
    </ligand>
</feature>
<name>A0A150WXA2_BDEBC</name>
<keyword evidence="4 6" id="KW-0460">Magnesium</keyword>
<evidence type="ECO:0000256" key="5">
    <source>
        <dbReference type="PIRSR" id="PIRSR604808-1"/>
    </source>
</evidence>
<proteinExistence type="inferred from homology"/>
<dbReference type="Proteomes" id="UP000075391">
    <property type="component" value="Unassembled WGS sequence"/>
</dbReference>
<dbReference type="InterPro" id="IPR036691">
    <property type="entry name" value="Endo/exonu/phosph_ase_sf"/>
</dbReference>
<evidence type="ECO:0000313" key="10">
    <source>
        <dbReference type="Proteomes" id="UP000075391"/>
    </source>
</evidence>
<comment type="similarity">
    <text evidence="1">Belongs to the DNA repair enzymes AP/ExoA family.</text>
</comment>
<dbReference type="Pfam" id="PF03372">
    <property type="entry name" value="Exo_endo_phos"/>
    <property type="match status" value="1"/>
</dbReference>
<dbReference type="InterPro" id="IPR020847">
    <property type="entry name" value="AP_endonuclease_F1_BS"/>
</dbReference>
<gene>
    <name evidence="9" type="ORF">AZI85_00850</name>
</gene>
<organism evidence="9 10">
    <name type="scientific">Bdellovibrio bacteriovorus</name>
    <dbReference type="NCBI Taxonomy" id="959"/>
    <lineage>
        <taxon>Bacteria</taxon>
        <taxon>Pseudomonadati</taxon>
        <taxon>Bdellovibrionota</taxon>
        <taxon>Bdellovibrionia</taxon>
        <taxon>Bdellovibrionales</taxon>
        <taxon>Pseudobdellovibrionaceae</taxon>
        <taxon>Bdellovibrio</taxon>
    </lineage>
</organism>
<dbReference type="NCBIfam" id="TIGR00633">
    <property type="entry name" value="xth"/>
    <property type="match status" value="1"/>
</dbReference>
<evidence type="ECO:0000256" key="7">
    <source>
        <dbReference type="PIRSR" id="PIRSR604808-3"/>
    </source>
</evidence>
<dbReference type="NCBIfam" id="TIGR00195">
    <property type="entry name" value="exoDNase_III"/>
    <property type="match status" value="1"/>
</dbReference>
<dbReference type="AlphaFoldDB" id="A0A150WXA2"/>
<feature type="binding site" evidence="6">
    <location>
        <position position="51"/>
    </location>
    <ligand>
        <name>Mg(2+)</name>
        <dbReference type="ChEBI" id="CHEBI:18420"/>
        <label>1</label>
    </ligand>
</feature>
<dbReference type="SUPFAM" id="SSF56219">
    <property type="entry name" value="DNase I-like"/>
    <property type="match status" value="1"/>
</dbReference>
<dbReference type="InterPro" id="IPR005135">
    <property type="entry name" value="Endo/exonuclease/phosphatase"/>
</dbReference>
<evidence type="ECO:0000256" key="6">
    <source>
        <dbReference type="PIRSR" id="PIRSR604808-2"/>
    </source>
</evidence>
<feature type="site" description="Interaction with DNA substrate" evidence="7">
    <location>
        <position position="263"/>
    </location>
</feature>
<comment type="cofactor">
    <cofactor evidence="6">
        <name>Mg(2+)</name>
        <dbReference type="ChEBI" id="CHEBI:18420"/>
    </cofactor>
    <cofactor evidence="6">
        <name>Mn(2+)</name>
        <dbReference type="ChEBI" id="CHEBI:29035"/>
    </cofactor>
    <text evidence="6">Probably binds two magnesium or manganese ions per subunit.</text>
</comment>
<dbReference type="CDD" id="cd09073">
    <property type="entry name" value="ExoIII_AP-endo"/>
    <property type="match status" value="1"/>
</dbReference>